<feature type="compositionally biased region" description="Basic and acidic residues" evidence="1">
    <location>
        <begin position="126"/>
        <end position="141"/>
    </location>
</feature>
<dbReference type="GO" id="GO:0005874">
    <property type="term" value="C:microtubule"/>
    <property type="evidence" value="ECO:0007669"/>
    <property type="project" value="TreeGrafter"/>
</dbReference>
<feature type="region of interest" description="Disordered" evidence="1">
    <location>
        <begin position="478"/>
        <end position="501"/>
    </location>
</feature>
<dbReference type="GO" id="GO:0060271">
    <property type="term" value="P:cilium assembly"/>
    <property type="evidence" value="ECO:0007669"/>
    <property type="project" value="TreeGrafter"/>
</dbReference>
<proteinExistence type="predicted"/>
<dbReference type="InterPro" id="IPR040467">
    <property type="entry name" value="CCDC66_dom"/>
</dbReference>
<feature type="region of interest" description="Disordered" evidence="1">
    <location>
        <begin position="66"/>
        <end position="211"/>
    </location>
</feature>
<dbReference type="PANTHER" id="PTHR22736:SF2">
    <property type="entry name" value="COILED-COIL DOMAIN-CONTAINING PROTEIN 66"/>
    <property type="match status" value="1"/>
</dbReference>
<dbReference type="Proteomes" id="UP000719412">
    <property type="component" value="Unassembled WGS sequence"/>
</dbReference>
<accession>A0A8J6H373</accession>
<dbReference type="EMBL" id="JABDTM020027143">
    <property type="protein sequence ID" value="KAH0810955.1"/>
    <property type="molecule type" value="Genomic_DNA"/>
</dbReference>
<feature type="domain" description="CCDC66" evidence="2">
    <location>
        <begin position="179"/>
        <end position="311"/>
    </location>
</feature>
<evidence type="ECO:0000313" key="4">
    <source>
        <dbReference type="Proteomes" id="UP000719412"/>
    </source>
</evidence>
<evidence type="ECO:0000256" key="1">
    <source>
        <dbReference type="SAM" id="MobiDB-lite"/>
    </source>
</evidence>
<evidence type="ECO:0000259" key="2">
    <source>
        <dbReference type="Pfam" id="PF15236"/>
    </source>
</evidence>
<feature type="compositionally biased region" description="Basic and acidic residues" evidence="1">
    <location>
        <begin position="518"/>
        <end position="540"/>
    </location>
</feature>
<feature type="compositionally biased region" description="Basic residues" evidence="1">
    <location>
        <begin position="893"/>
        <end position="926"/>
    </location>
</feature>
<reference evidence="3" key="1">
    <citation type="journal article" date="2020" name="J Insects Food Feed">
        <title>The yellow mealworm (Tenebrio molitor) genome: a resource for the emerging insects as food and feed industry.</title>
        <authorList>
            <person name="Eriksson T."/>
            <person name="Andere A."/>
            <person name="Kelstrup H."/>
            <person name="Emery V."/>
            <person name="Picard C."/>
        </authorList>
    </citation>
    <scope>NUCLEOTIDE SEQUENCE</scope>
    <source>
        <strain evidence="3">Stoneville</strain>
        <tissue evidence="3">Whole head</tissue>
    </source>
</reference>
<sequence length="926" mass="108175">MSTYVDKPLSLIERKKLQWAKEKEELAGLCAPWASNKESQPYERSCQRNRYVTKFAMANNEFFRKDFSTPGRRSSLPPLCKNQYNSIDKELGGETSGYGSDNPNQNLETQPSNNWNQSGYESSSSFKDDRPKWKDKNKFWEVGENDPPNWVKRGLQRDEEIVVSNTSPAESPQQEEGGEEQRPSTSCSALNRTYIRGQNIPVDSTELAERERRRQIALAHQEAIRQQLEERERRRQEEKQKRIQEEQEEEMRIEREQEVERRRKENELKAIREKQERERKRKEALQEALEIAEKEAKLEKMKKKMIRQNNMEEVQSVVPNVIHNNIEKEKEDTEKKSNLEQEIGHNLALSPRQEVLNNEVNNLEVTGKSLTTPRCNERSVTPRNNDKPVTPTRSTRSSCSFQVLTTPRTEMALVLQTPLETLQNMQYAVLMPSLGGNNAVPIAIPLAVAPDKTSARGTDRTENRILTPTQYRNRNRTVCDSSTQTENVEYNNRSETGESTCNNHKYIREKLTNLELNYDNRNRKERRSRSDDRGADEKPKWGANRPPTRYMKQSEKDPFYQRRKMRQKIRDYKNSSDESQIGSPRTYRKKNYVEKRHTRALWRKNDHFFARNIRMYQTEIVPLESDKEQIYYPHKCECCCRCCCGQTKTEILKIEHTSPRLPDCNENVANPTYIIDKLTSLHNGLRSMAKLDDFLGKKKETAPILDLSKTVANTQEEFRRLLEKVPDFKIKQEKVPMESVKIKDKKFKFKSGKKDVKAMKEPYTFLDPLPREMKNLKISELAAVPIDWKMLTTIRPKSKMEENYFSRLVELKKLENKARAFEKRQFAIDPQIRKTKNKSGVVELRVLSCTDCGEDFCNGKTCSKFTYDSFARLPEVTKVSQKLLSPESAKTEKPKRKFKRKSRSKSKAKQRSKSKSKSPKSNAKKK</sequence>
<comment type="caution">
    <text evidence="3">The sequence shown here is derived from an EMBL/GenBank/DDBJ whole genome shotgun (WGS) entry which is preliminary data.</text>
</comment>
<dbReference type="InterPro" id="IPR039183">
    <property type="entry name" value="CCD66"/>
</dbReference>
<feature type="region of interest" description="Disordered" evidence="1">
    <location>
        <begin position="518"/>
        <end position="560"/>
    </location>
</feature>
<dbReference type="Pfam" id="PF15236">
    <property type="entry name" value="CCDC66"/>
    <property type="match status" value="1"/>
</dbReference>
<gene>
    <name evidence="3" type="ORF">GEV33_011840</name>
</gene>
<dbReference type="GO" id="GO:0008017">
    <property type="term" value="F:microtubule binding"/>
    <property type="evidence" value="ECO:0007669"/>
    <property type="project" value="TreeGrafter"/>
</dbReference>
<dbReference type="GO" id="GO:0005929">
    <property type="term" value="C:cilium"/>
    <property type="evidence" value="ECO:0007669"/>
    <property type="project" value="TreeGrafter"/>
</dbReference>
<name>A0A8J6H373_TENMO</name>
<protein>
    <recommendedName>
        <fullName evidence="2">CCDC66 domain-containing protein</fullName>
    </recommendedName>
</protein>
<feature type="region of interest" description="Disordered" evidence="1">
    <location>
        <begin position="369"/>
        <end position="398"/>
    </location>
</feature>
<feature type="compositionally biased region" description="Polar residues" evidence="1">
    <location>
        <begin position="163"/>
        <end position="172"/>
    </location>
</feature>
<dbReference type="PANTHER" id="PTHR22736">
    <property type="entry name" value="COILED-COIL DOMAIN-CONTAINING PROTEIN 66"/>
    <property type="match status" value="1"/>
</dbReference>
<feature type="region of interest" description="Disordered" evidence="1">
    <location>
        <begin position="881"/>
        <end position="926"/>
    </location>
</feature>
<feature type="compositionally biased region" description="Polar residues" evidence="1">
    <location>
        <begin position="97"/>
        <end position="125"/>
    </location>
</feature>
<feature type="compositionally biased region" description="Polar residues" evidence="1">
    <location>
        <begin position="369"/>
        <end position="383"/>
    </location>
</feature>
<evidence type="ECO:0000313" key="3">
    <source>
        <dbReference type="EMBL" id="KAH0810955.1"/>
    </source>
</evidence>
<reference evidence="3" key="2">
    <citation type="submission" date="2021-08" db="EMBL/GenBank/DDBJ databases">
        <authorList>
            <person name="Eriksson T."/>
        </authorList>
    </citation>
    <scope>NUCLEOTIDE SEQUENCE</scope>
    <source>
        <strain evidence="3">Stoneville</strain>
        <tissue evidence="3">Whole head</tissue>
    </source>
</reference>
<keyword evidence="4" id="KW-1185">Reference proteome</keyword>
<organism evidence="3 4">
    <name type="scientific">Tenebrio molitor</name>
    <name type="common">Yellow mealworm beetle</name>
    <dbReference type="NCBI Taxonomy" id="7067"/>
    <lineage>
        <taxon>Eukaryota</taxon>
        <taxon>Metazoa</taxon>
        <taxon>Ecdysozoa</taxon>
        <taxon>Arthropoda</taxon>
        <taxon>Hexapoda</taxon>
        <taxon>Insecta</taxon>
        <taxon>Pterygota</taxon>
        <taxon>Neoptera</taxon>
        <taxon>Endopterygota</taxon>
        <taxon>Coleoptera</taxon>
        <taxon>Polyphaga</taxon>
        <taxon>Cucujiformia</taxon>
        <taxon>Tenebrionidae</taxon>
        <taxon>Tenebrio</taxon>
    </lineage>
</organism>
<feature type="region of interest" description="Disordered" evidence="1">
    <location>
        <begin position="229"/>
        <end position="263"/>
    </location>
</feature>
<dbReference type="AlphaFoldDB" id="A0A8J6H373"/>